<dbReference type="SUPFAM" id="SSF53335">
    <property type="entry name" value="S-adenosyl-L-methionine-dependent methyltransferases"/>
    <property type="match status" value="1"/>
</dbReference>
<feature type="transmembrane region" description="Helical" evidence="2">
    <location>
        <begin position="385"/>
        <end position="405"/>
    </location>
</feature>
<keyword evidence="2" id="KW-1133">Transmembrane helix</keyword>
<dbReference type="AlphaFoldDB" id="A0A0A7EKX1"/>
<dbReference type="KEGG" id="pseo:OM33_19815"/>
<dbReference type="PANTHER" id="PTHR43317">
    <property type="entry name" value="THERMOSPERMINE SYNTHASE ACAULIS5"/>
    <property type="match status" value="1"/>
</dbReference>
<accession>A0A0A7EKX1</accession>
<sequence length="674" mass="75206">MTRILFILIIFFSAFLLFQVQPMQTKALLPLFGGGASIWSASLCFFQSALLLGYIYAHLLARLPFNKQAITHMSLLFVALLITFNFNAGIDASFLSPALLVIANLIVQIGLVFVLLSATSVLLQRWYSEVYNKAVPYSWYSFSNSGSLLALLTYPLLIEANFALSQQKQLWLITLMLLACGFAALLFSLHKQLKQTGTAGSHFVRYQVKLNAKTVYWVALSAASSMCLVATTQMISTNIPPMPLIWLMPLVLYLVTYIFCFTLRTNTANMYWLAAMLFAMIAGQMMYFVGGQLNTLAQLVMYNLILIICCGFCHARLRQSAPEKLRMTEFYMCIAFGGALGSIFASLVAPNLFTQLWEYPIALILTFLLFITPLIKHYQFSVKSLALSTCSLSIVMSFIWLNSLFNQFNIDTARNFYGYVAVKDIKTGHLAERRLVDGTTVHGSELLGRNLAGSKDYYHASTGVAETLKAIKQIEPLNIGVIGLGVGAMAKLVGDNDTITFYEINPAVYRMATQHFSYLQNSQATLNIELGDGRLLLAKEAKTELPLRNAIVIDAFTSDVIPTHLLTHEAFNLYWQRLSEKGALILHISNNHIDLMPVITAHANRLNKPLMVFDYQTNSATEFASKWVVLTKNTTLMAKLAVTADKIIKPSNRQNLAMWSDDKNSVMPLLKLGI</sequence>
<keyword evidence="1" id="KW-0620">Polyamine biosynthesis</keyword>
<evidence type="ECO:0000256" key="2">
    <source>
        <dbReference type="SAM" id="Phobius"/>
    </source>
</evidence>
<dbReference type="OrthoDB" id="9761985at2"/>
<dbReference type="HOGENOM" id="CLU_021206_0_0_6"/>
<feature type="transmembrane region" description="Helical" evidence="2">
    <location>
        <begin position="170"/>
        <end position="189"/>
    </location>
</feature>
<dbReference type="eggNOG" id="COG4122">
    <property type="taxonomic scope" value="Bacteria"/>
</dbReference>
<dbReference type="PANTHER" id="PTHR43317:SF1">
    <property type="entry name" value="THERMOSPERMINE SYNTHASE ACAULIS5"/>
    <property type="match status" value="1"/>
</dbReference>
<keyword evidence="2" id="KW-0812">Transmembrane</keyword>
<evidence type="ECO:0000313" key="4">
    <source>
        <dbReference type="Proteomes" id="UP000030341"/>
    </source>
</evidence>
<evidence type="ECO:0000313" key="3">
    <source>
        <dbReference type="EMBL" id="AIY67294.1"/>
    </source>
</evidence>
<dbReference type="Proteomes" id="UP000030341">
    <property type="component" value="Chromosome 2"/>
</dbReference>
<feature type="transmembrane region" description="Helical" evidence="2">
    <location>
        <begin position="244"/>
        <end position="263"/>
    </location>
</feature>
<dbReference type="GO" id="GO:0006596">
    <property type="term" value="P:polyamine biosynthetic process"/>
    <property type="evidence" value="ECO:0007669"/>
    <property type="project" value="UniProtKB-KW"/>
</dbReference>
<feature type="transmembrane region" description="Helical" evidence="2">
    <location>
        <begin position="329"/>
        <end position="353"/>
    </location>
</feature>
<feature type="transmembrane region" description="Helical" evidence="2">
    <location>
        <begin position="137"/>
        <end position="158"/>
    </location>
</feature>
<keyword evidence="4" id="KW-1185">Reference proteome</keyword>
<organism evidence="3 4">
    <name type="scientific">Pseudoalteromonas piratica</name>
    <dbReference type="NCBI Taxonomy" id="1348114"/>
    <lineage>
        <taxon>Bacteria</taxon>
        <taxon>Pseudomonadati</taxon>
        <taxon>Pseudomonadota</taxon>
        <taxon>Gammaproteobacteria</taxon>
        <taxon>Alteromonadales</taxon>
        <taxon>Pseudoalteromonadaceae</taxon>
        <taxon>Pseudoalteromonas</taxon>
    </lineage>
</organism>
<name>A0A0A7EKX1_9GAMM</name>
<feature type="transmembrane region" description="Helical" evidence="2">
    <location>
        <begin position="210"/>
        <end position="232"/>
    </location>
</feature>
<dbReference type="EMBL" id="CP009889">
    <property type="protein sequence ID" value="AIY67294.1"/>
    <property type="molecule type" value="Genomic_DNA"/>
</dbReference>
<proteinExistence type="predicted"/>
<feature type="transmembrane region" description="Helical" evidence="2">
    <location>
        <begin position="94"/>
        <end position="116"/>
    </location>
</feature>
<reference evidence="3 4" key="1">
    <citation type="submission" date="2014-11" db="EMBL/GenBank/DDBJ databases">
        <title>Complete Genome Sequence of Pseudoalteromonas sp. Strain OCN003 Isolated from Kaneohe Bay, Oahu, Hawaii.</title>
        <authorList>
            <person name="Beurmann S."/>
            <person name="Videau P."/>
            <person name="Ushijima B."/>
            <person name="Smith A.M."/>
            <person name="Aeby G.S."/>
            <person name="Callahan S.M."/>
            <person name="Belcaid M."/>
        </authorList>
    </citation>
    <scope>NUCLEOTIDE SEQUENCE [LARGE SCALE GENOMIC DNA]</scope>
    <source>
        <strain evidence="3 4">OCN003</strain>
    </source>
</reference>
<feature type="transmembrane region" description="Helical" evidence="2">
    <location>
        <begin position="38"/>
        <end position="57"/>
    </location>
</feature>
<feature type="transmembrane region" description="Helical" evidence="2">
    <location>
        <begin position="270"/>
        <end position="290"/>
    </location>
</feature>
<feature type="transmembrane region" description="Helical" evidence="2">
    <location>
        <begin position="296"/>
        <end position="317"/>
    </location>
</feature>
<protein>
    <recommendedName>
        <fullName evidence="5">Integral membrane-like protein</fullName>
    </recommendedName>
</protein>
<evidence type="ECO:0000256" key="1">
    <source>
        <dbReference type="ARBA" id="ARBA00023115"/>
    </source>
</evidence>
<gene>
    <name evidence="3" type="ORF">OM33_19815</name>
</gene>
<dbReference type="InterPro" id="IPR029063">
    <property type="entry name" value="SAM-dependent_MTases_sf"/>
</dbReference>
<dbReference type="Gene3D" id="3.40.50.150">
    <property type="entry name" value="Vaccinia Virus protein VP39"/>
    <property type="match status" value="1"/>
</dbReference>
<dbReference type="NCBIfam" id="NF037959">
    <property type="entry name" value="MFS_SpdSyn"/>
    <property type="match status" value="1"/>
</dbReference>
<dbReference type="STRING" id="1348114.OM33_19815"/>
<evidence type="ECO:0008006" key="5">
    <source>
        <dbReference type="Google" id="ProtNLM"/>
    </source>
</evidence>
<keyword evidence="2" id="KW-0472">Membrane</keyword>
<feature type="transmembrane region" description="Helical" evidence="2">
    <location>
        <begin position="69"/>
        <end position="88"/>
    </location>
</feature>
<feature type="transmembrane region" description="Helical" evidence="2">
    <location>
        <begin position="359"/>
        <end position="378"/>
    </location>
</feature>